<protein>
    <submittedName>
        <fullName evidence="2">Uncharacterized protein</fullName>
    </submittedName>
</protein>
<organism evidence="2 3">
    <name type="scientific">Umbelopsis ramanniana AG</name>
    <dbReference type="NCBI Taxonomy" id="1314678"/>
    <lineage>
        <taxon>Eukaryota</taxon>
        <taxon>Fungi</taxon>
        <taxon>Fungi incertae sedis</taxon>
        <taxon>Mucoromycota</taxon>
        <taxon>Mucoromycotina</taxon>
        <taxon>Umbelopsidomycetes</taxon>
        <taxon>Umbelopsidales</taxon>
        <taxon>Umbelopsidaceae</taxon>
        <taxon>Umbelopsis</taxon>
    </lineage>
</organism>
<keyword evidence="1" id="KW-0812">Transmembrane</keyword>
<name>A0AAD5ECY4_UMBRA</name>
<dbReference type="AlphaFoldDB" id="A0AAD5ECY4"/>
<gene>
    <name evidence="2" type="ORF">K450DRAFT_232159</name>
</gene>
<keyword evidence="1" id="KW-0472">Membrane</keyword>
<evidence type="ECO:0000313" key="3">
    <source>
        <dbReference type="Proteomes" id="UP001206595"/>
    </source>
</evidence>
<dbReference type="GeneID" id="75912896"/>
<evidence type="ECO:0000313" key="2">
    <source>
        <dbReference type="EMBL" id="KAI8581616.1"/>
    </source>
</evidence>
<reference evidence="2" key="1">
    <citation type="submission" date="2021-06" db="EMBL/GenBank/DDBJ databases">
        <authorList>
            <consortium name="DOE Joint Genome Institute"/>
            <person name="Mondo S.J."/>
            <person name="Amses K.R."/>
            <person name="Simmons D.R."/>
            <person name="Longcore J.E."/>
            <person name="Seto K."/>
            <person name="Alves G.H."/>
            <person name="Bonds A.E."/>
            <person name="Quandt C.A."/>
            <person name="Davis W.J."/>
            <person name="Chang Y."/>
            <person name="Letcher P.M."/>
            <person name="Powell M.J."/>
            <person name="Kuo A."/>
            <person name="Labutti K."/>
            <person name="Pangilinan J."/>
            <person name="Andreopoulos W."/>
            <person name="Tritt A."/>
            <person name="Riley R."/>
            <person name="Hundley H."/>
            <person name="Johnson J."/>
            <person name="Lipzen A."/>
            <person name="Barry K."/>
            <person name="Berbee M.L."/>
            <person name="Buchler N.E."/>
            <person name="Grigoriev I.V."/>
            <person name="Spatafora J.W."/>
            <person name="Stajich J.E."/>
            <person name="James T.Y."/>
        </authorList>
    </citation>
    <scope>NUCLEOTIDE SEQUENCE</scope>
    <source>
        <strain evidence="2">AG</strain>
    </source>
</reference>
<keyword evidence="1" id="KW-1133">Transmembrane helix</keyword>
<dbReference type="RefSeq" id="XP_051446620.1">
    <property type="nucleotide sequence ID" value="XM_051587551.1"/>
</dbReference>
<dbReference type="EMBL" id="MU620905">
    <property type="protein sequence ID" value="KAI8581616.1"/>
    <property type="molecule type" value="Genomic_DNA"/>
</dbReference>
<feature type="transmembrane region" description="Helical" evidence="1">
    <location>
        <begin position="46"/>
        <end position="70"/>
    </location>
</feature>
<keyword evidence="3" id="KW-1185">Reference proteome</keyword>
<accession>A0AAD5ECY4</accession>
<evidence type="ECO:0000256" key="1">
    <source>
        <dbReference type="SAM" id="Phobius"/>
    </source>
</evidence>
<dbReference type="Proteomes" id="UP001206595">
    <property type="component" value="Unassembled WGS sequence"/>
</dbReference>
<reference evidence="2" key="2">
    <citation type="journal article" date="2022" name="Proc. Natl. Acad. Sci. U.S.A.">
        <title>Diploid-dominant life cycles characterize the early evolution of Fungi.</title>
        <authorList>
            <person name="Amses K.R."/>
            <person name="Simmons D.R."/>
            <person name="Longcore J.E."/>
            <person name="Mondo S.J."/>
            <person name="Seto K."/>
            <person name="Jeronimo G.H."/>
            <person name="Bonds A.E."/>
            <person name="Quandt C.A."/>
            <person name="Davis W.J."/>
            <person name="Chang Y."/>
            <person name="Federici B.A."/>
            <person name="Kuo A."/>
            <person name="LaButti K."/>
            <person name="Pangilinan J."/>
            <person name="Andreopoulos W."/>
            <person name="Tritt A."/>
            <person name="Riley R."/>
            <person name="Hundley H."/>
            <person name="Johnson J."/>
            <person name="Lipzen A."/>
            <person name="Barry K."/>
            <person name="Lang B.F."/>
            <person name="Cuomo C.A."/>
            <person name="Buchler N.E."/>
            <person name="Grigoriev I.V."/>
            <person name="Spatafora J.W."/>
            <person name="Stajich J.E."/>
            <person name="James T.Y."/>
        </authorList>
    </citation>
    <scope>NUCLEOTIDE SEQUENCE</scope>
    <source>
        <strain evidence="2">AG</strain>
    </source>
</reference>
<comment type="caution">
    <text evidence="2">The sequence shown here is derived from an EMBL/GenBank/DDBJ whole genome shotgun (WGS) entry which is preliminary data.</text>
</comment>
<proteinExistence type="predicted"/>
<sequence>MYRLVFIFLTFRSSVESFYALVPTRATTSIYTHTHNSHTHTHTQPVIFSSFSFSCFLFLCTAPFGFWLALCLPCNSKAPSYNITTLFV</sequence>